<gene>
    <name evidence="1" type="ORF">LKACC16343_02647</name>
</gene>
<reference evidence="1 2" key="1">
    <citation type="submission" date="2017-03" db="EMBL/GenBank/DDBJ databases">
        <title>Genome sequence of Lactobacillus bobalius KACC 16343.</title>
        <authorList>
            <person name="Chun J."/>
        </authorList>
    </citation>
    <scope>NUCLEOTIDE SEQUENCE [LARGE SCALE GENOMIC DNA]</scope>
    <source>
        <strain evidence="1 2">KACC 16343</strain>
    </source>
</reference>
<dbReference type="Proteomes" id="UP000196232">
    <property type="component" value="Unassembled WGS sequence"/>
</dbReference>
<dbReference type="EMBL" id="MYFM01000010">
    <property type="protein sequence ID" value="OVE95263.1"/>
    <property type="molecule type" value="Genomic_DNA"/>
</dbReference>
<dbReference type="AlphaFoldDB" id="A0A202F489"/>
<protein>
    <submittedName>
        <fullName evidence="1">Uncharacterized protein</fullName>
    </submittedName>
</protein>
<accession>A0A202F489</accession>
<sequence length="63" mass="7616">MNYEEIYRHECQIVYRRFNGSLESVGNYLGRHYISTDFHNAKRELPNQVKNKILRDISLEISR</sequence>
<comment type="caution">
    <text evidence="1">The sequence shown here is derived from an EMBL/GenBank/DDBJ whole genome shotgun (WGS) entry which is preliminary data.</text>
</comment>
<evidence type="ECO:0000313" key="2">
    <source>
        <dbReference type="Proteomes" id="UP000196232"/>
    </source>
</evidence>
<proteinExistence type="predicted"/>
<name>A0A202F489_9LACO</name>
<organism evidence="1 2">
    <name type="scientific">Companilactobacillus bobalius</name>
    <dbReference type="NCBI Taxonomy" id="2801451"/>
    <lineage>
        <taxon>Bacteria</taxon>
        <taxon>Bacillati</taxon>
        <taxon>Bacillota</taxon>
        <taxon>Bacilli</taxon>
        <taxon>Lactobacillales</taxon>
        <taxon>Lactobacillaceae</taxon>
        <taxon>Companilactobacillus</taxon>
    </lineage>
</organism>
<evidence type="ECO:0000313" key="1">
    <source>
        <dbReference type="EMBL" id="OVE95263.1"/>
    </source>
</evidence>